<dbReference type="Proteomes" id="UP000256970">
    <property type="component" value="Unassembled WGS sequence"/>
</dbReference>
<proteinExistence type="predicted"/>
<keyword evidence="3" id="KW-1185">Reference proteome</keyword>
<dbReference type="EMBL" id="FNXT01000810">
    <property type="protein sequence ID" value="SZX67749.1"/>
    <property type="molecule type" value="Genomic_DNA"/>
</dbReference>
<dbReference type="AlphaFoldDB" id="A0A383VSD9"/>
<name>A0A383VSD9_TETOB</name>
<evidence type="ECO:0000313" key="2">
    <source>
        <dbReference type="EMBL" id="SZX67749.1"/>
    </source>
</evidence>
<evidence type="ECO:0000313" key="3">
    <source>
        <dbReference type="Proteomes" id="UP000256970"/>
    </source>
</evidence>
<organism evidence="2 3">
    <name type="scientific">Tetradesmus obliquus</name>
    <name type="common">Green alga</name>
    <name type="synonym">Acutodesmus obliquus</name>
    <dbReference type="NCBI Taxonomy" id="3088"/>
    <lineage>
        <taxon>Eukaryota</taxon>
        <taxon>Viridiplantae</taxon>
        <taxon>Chlorophyta</taxon>
        <taxon>core chlorophytes</taxon>
        <taxon>Chlorophyceae</taxon>
        <taxon>CS clade</taxon>
        <taxon>Sphaeropleales</taxon>
        <taxon>Scenedesmaceae</taxon>
        <taxon>Tetradesmus</taxon>
    </lineage>
</organism>
<gene>
    <name evidence="2" type="ORF">BQ4739_LOCUS8110</name>
</gene>
<sequence length="97" mass="10074">MPFSANLSSRDASVGRLSSRGWISAQPTAQISSTWQHESGNKQAYGFAAAAAAEAAVTVAVAAARAAAAVQKLSGQHGTKDDQQQQQQPHCSSTWCS</sequence>
<reference evidence="2 3" key="1">
    <citation type="submission" date="2016-10" db="EMBL/GenBank/DDBJ databases">
        <authorList>
            <person name="Cai Z."/>
        </authorList>
    </citation>
    <scope>NUCLEOTIDE SEQUENCE [LARGE SCALE GENOMIC DNA]</scope>
</reference>
<feature type="region of interest" description="Disordered" evidence="1">
    <location>
        <begin position="70"/>
        <end position="97"/>
    </location>
</feature>
<protein>
    <submittedName>
        <fullName evidence="2">Uncharacterized protein</fullName>
    </submittedName>
</protein>
<evidence type="ECO:0000256" key="1">
    <source>
        <dbReference type="SAM" id="MobiDB-lite"/>
    </source>
</evidence>
<accession>A0A383VSD9</accession>